<dbReference type="Proteomes" id="UP000824469">
    <property type="component" value="Unassembled WGS sequence"/>
</dbReference>
<dbReference type="FunFam" id="2.40.128.330:FF:000001">
    <property type="entry name" value="Magnesium transporter MRS2-1"/>
    <property type="match status" value="1"/>
</dbReference>
<evidence type="ECO:0008006" key="4">
    <source>
        <dbReference type="Google" id="ProtNLM"/>
    </source>
</evidence>
<feature type="non-terminal residue" evidence="2">
    <location>
        <position position="1"/>
    </location>
</feature>
<dbReference type="AlphaFoldDB" id="A0AA38CFA4"/>
<protein>
    <recommendedName>
        <fullName evidence="4">Magnesium transporter</fullName>
    </recommendedName>
</protein>
<dbReference type="OMA" id="VKSWIRV"/>
<dbReference type="Pfam" id="PF22099">
    <property type="entry name" value="MRS2-like"/>
    <property type="match status" value="1"/>
</dbReference>
<accession>A0AA38CFA4</accession>
<dbReference type="PANTHER" id="PTHR13890">
    <property type="entry name" value="RNA SPLICING PROTEIN MRS2, MITOCHONDRIAL"/>
    <property type="match status" value="1"/>
</dbReference>
<name>A0AA38CFA4_TAXCH</name>
<evidence type="ECO:0000256" key="1">
    <source>
        <dbReference type="ARBA" id="ARBA00007535"/>
    </source>
</evidence>
<gene>
    <name evidence="2" type="ORF">KI387_030949</name>
</gene>
<dbReference type="EMBL" id="JAHRHJ020000010">
    <property type="protein sequence ID" value="KAH9299267.1"/>
    <property type="molecule type" value="Genomic_DNA"/>
</dbReference>
<proteinExistence type="inferred from homology"/>
<evidence type="ECO:0000313" key="2">
    <source>
        <dbReference type="EMBL" id="KAH9299267.1"/>
    </source>
</evidence>
<comment type="caution">
    <text evidence="2">The sequence shown here is derived from an EMBL/GenBank/DDBJ whole genome shotgun (WGS) entry which is preliminary data.</text>
</comment>
<sequence>MAELKEPLLPPRPVGIASRALFHGPEISGHKKRGQGVKSWIRVGTNAVSELLDADKFTIMRRCDLPARDLRLLDPLFDYPSTILGREKAIVVNLEQIRCIITADEVLLLNCLDTYVLQYVEELQRRLSMRSHMGDTNMWQSRSQSSRHEYKVDVSLGTEQMRNRRGGANYTDYFSGSSADNLPFEFRALEVALEAACTYLDTQAADNYSCENVQKQLKMPYETSLKCDSNRLRQE</sequence>
<dbReference type="GO" id="GO:0015095">
    <property type="term" value="F:magnesium ion transmembrane transporter activity"/>
    <property type="evidence" value="ECO:0007669"/>
    <property type="project" value="UniProtKB-ARBA"/>
</dbReference>
<evidence type="ECO:0000313" key="3">
    <source>
        <dbReference type="Proteomes" id="UP000824469"/>
    </source>
</evidence>
<dbReference type="Gene3D" id="1.20.58.340">
    <property type="entry name" value="Magnesium transport protein CorA, transmembrane region"/>
    <property type="match status" value="1"/>
</dbReference>
<dbReference type="InterPro" id="IPR039204">
    <property type="entry name" value="MRS2-like"/>
</dbReference>
<dbReference type="Gene3D" id="2.40.128.330">
    <property type="match status" value="1"/>
</dbReference>
<reference evidence="2 3" key="1">
    <citation type="journal article" date="2021" name="Nat. Plants">
        <title>The Taxus genome provides insights into paclitaxel biosynthesis.</title>
        <authorList>
            <person name="Xiong X."/>
            <person name="Gou J."/>
            <person name="Liao Q."/>
            <person name="Li Y."/>
            <person name="Zhou Q."/>
            <person name="Bi G."/>
            <person name="Li C."/>
            <person name="Du R."/>
            <person name="Wang X."/>
            <person name="Sun T."/>
            <person name="Guo L."/>
            <person name="Liang H."/>
            <person name="Lu P."/>
            <person name="Wu Y."/>
            <person name="Zhang Z."/>
            <person name="Ro D.K."/>
            <person name="Shang Y."/>
            <person name="Huang S."/>
            <person name="Yan J."/>
        </authorList>
    </citation>
    <scope>NUCLEOTIDE SEQUENCE [LARGE SCALE GENOMIC DNA]</scope>
    <source>
        <strain evidence="2">Ta-2019</strain>
    </source>
</reference>
<comment type="similarity">
    <text evidence="1">Belongs to the CorA metal ion transporter (MIT) (TC 1.A.35.5) family.</text>
</comment>
<keyword evidence="3" id="KW-1185">Reference proteome</keyword>
<dbReference type="PANTHER" id="PTHR13890:SF26">
    <property type="entry name" value="MAGNESIUM TRANSPORTER MRS2-1"/>
    <property type="match status" value="1"/>
</dbReference>
<organism evidence="2 3">
    <name type="scientific">Taxus chinensis</name>
    <name type="common">Chinese yew</name>
    <name type="synonym">Taxus wallichiana var. chinensis</name>
    <dbReference type="NCBI Taxonomy" id="29808"/>
    <lineage>
        <taxon>Eukaryota</taxon>
        <taxon>Viridiplantae</taxon>
        <taxon>Streptophyta</taxon>
        <taxon>Embryophyta</taxon>
        <taxon>Tracheophyta</taxon>
        <taxon>Spermatophyta</taxon>
        <taxon>Pinopsida</taxon>
        <taxon>Pinidae</taxon>
        <taxon>Conifers II</taxon>
        <taxon>Cupressales</taxon>
        <taxon>Taxaceae</taxon>
        <taxon>Taxus</taxon>
    </lineage>
</organism>